<evidence type="ECO:0000313" key="2">
    <source>
        <dbReference type="EMBL" id="GFY73791.1"/>
    </source>
</evidence>
<keyword evidence="3" id="KW-1185">Reference proteome</keyword>
<feature type="compositionally biased region" description="Basic and acidic residues" evidence="1">
    <location>
        <begin position="102"/>
        <end position="111"/>
    </location>
</feature>
<evidence type="ECO:0000256" key="1">
    <source>
        <dbReference type="SAM" id="MobiDB-lite"/>
    </source>
</evidence>
<comment type="caution">
    <text evidence="2">The sequence shown here is derived from an EMBL/GenBank/DDBJ whole genome shotgun (WGS) entry which is preliminary data.</text>
</comment>
<feature type="compositionally biased region" description="Polar residues" evidence="1">
    <location>
        <begin position="73"/>
        <end position="83"/>
    </location>
</feature>
<gene>
    <name evidence="2" type="ORF">TNIN_112881</name>
</gene>
<evidence type="ECO:0000313" key="3">
    <source>
        <dbReference type="Proteomes" id="UP000886998"/>
    </source>
</evidence>
<proteinExistence type="predicted"/>
<accession>A0A8X7CMU5</accession>
<reference evidence="2" key="1">
    <citation type="submission" date="2020-08" db="EMBL/GenBank/DDBJ databases">
        <title>Multicomponent nature underlies the extraordinary mechanical properties of spider dragline silk.</title>
        <authorList>
            <person name="Kono N."/>
            <person name="Nakamura H."/>
            <person name="Mori M."/>
            <person name="Yoshida Y."/>
            <person name="Ohtoshi R."/>
            <person name="Malay A.D."/>
            <person name="Moran D.A.P."/>
            <person name="Tomita M."/>
            <person name="Numata K."/>
            <person name="Arakawa K."/>
        </authorList>
    </citation>
    <scope>NUCLEOTIDE SEQUENCE</scope>
</reference>
<organism evidence="2 3">
    <name type="scientific">Trichonephila inaurata madagascariensis</name>
    <dbReference type="NCBI Taxonomy" id="2747483"/>
    <lineage>
        <taxon>Eukaryota</taxon>
        <taxon>Metazoa</taxon>
        <taxon>Ecdysozoa</taxon>
        <taxon>Arthropoda</taxon>
        <taxon>Chelicerata</taxon>
        <taxon>Arachnida</taxon>
        <taxon>Araneae</taxon>
        <taxon>Araneomorphae</taxon>
        <taxon>Entelegynae</taxon>
        <taxon>Araneoidea</taxon>
        <taxon>Nephilidae</taxon>
        <taxon>Trichonephila</taxon>
        <taxon>Trichonephila inaurata</taxon>
    </lineage>
</organism>
<feature type="region of interest" description="Disordered" evidence="1">
    <location>
        <begin position="27"/>
        <end position="111"/>
    </location>
</feature>
<dbReference type="EMBL" id="BMAV01020352">
    <property type="protein sequence ID" value="GFY73791.1"/>
    <property type="molecule type" value="Genomic_DNA"/>
</dbReference>
<dbReference type="AlphaFoldDB" id="A0A8X7CMU5"/>
<protein>
    <submittedName>
        <fullName evidence="2">Uncharacterized protein</fullName>
    </submittedName>
</protein>
<name>A0A8X7CMU5_9ARAC</name>
<sequence>MRGNEVVPRHGRTIIKVGESHLEVTARLKQPIKSRASPDYPVPVHHEEHGSRGKANPVQTNPATKAKPLQHAEPTTVQGQTSDVRSRQEPSRKTSPCLSKRASTEERPVWS</sequence>
<dbReference type="Proteomes" id="UP000886998">
    <property type="component" value="Unassembled WGS sequence"/>
</dbReference>